<dbReference type="HAMAP" id="MF_00394">
    <property type="entry name" value="NAD_Glyc3P_dehydrog"/>
    <property type="match status" value="1"/>
</dbReference>
<feature type="binding site" evidence="13">
    <location>
        <position position="253"/>
    </location>
    <ligand>
        <name>NADPH</name>
        <dbReference type="ChEBI" id="CHEBI:57783"/>
    </ligand>
</feature>
<feature type="binding site" evidence="13">
    <location>
        <position position="138"/>
    </location>
    <ligand>
        <name>NADPH</name>
        <dbReference type="ChEBI" id="CHEBI:57783"/>
    </ligand>
</feature>
<evidence type="ECO:0000256" key="17">
    <source>
        <dbReference type="RuleBase" id="RU000437"/>
    </source>
</evidence>
<feature type="binding site" evidence="16">
    <location>
        <begin position="9"/>
        <end position="14"/>
    </location>
    <ligand>
        <name>NAD(+)</name>
        <dbReference type="ChEBI" id="CHEBI:57540"/>
    </ligand>
</feature>
<evidence type="ECO:0000259" key="18">
    <source>
        <dbReference type="Pfam" id="PF01210"/>
    </source>
</evidence>
<feature type="domain" description="Glycerol-3-phosphate dehydrogenase NAD-dependent N-terminal" evidence="18">
    <location>
        <begin position="4"/>
        <end position="158"/>
    </location>
</feature>
<dbReference type="SUPFAM" id="SSF51735">
    <property type="entry name" value="NAD(P)-binding Rossmann-fold domains"/>
    <property type="match status" value="1"/>
</dbReference>
<comment type="pathway">
    <text evidence="13">Membrane lipid metabolism; glycerophospholipid metabolism.</text>
</comment>
<comment type="similarity">
    <text evidence="1 13 17">Belongs to the NAD-dependent glycerol-3-phosphate dehydrogenase family.</text>
</comment>
<evidence type="ECO:0000256" key="12">
    <source>
        <dbReference type="ARBA" id="ARBA00080511"/>
    </source>
</evidence>
<dbReference type="EMBL" id="FOTI01000001">
    <property type="protein sequence ID" value="SFL06506.1"/>
    <property type="molecule type" value="Genomic_DNA"/>
</dbReference>
<feature type="binding site" evidence="13">
    <location>
        <position position="134"/>
    </location>
    <ligand>
        <name>sn-glycerol 3-phosphate</name>
        <dbReference type="ChEBI" id="CHEBI:57597"/>
    </ligand>
</feature>
<dbReference type="GO" id="GO:0005975">
    <property type="term" value="P:carbohydrate metabolic process"/>
    <property type="evidence" value="ECO:0007669"/>
    <property type="project" value="InterPro"/>
</dbReference>
<comment type="catalytic activity">
    <reaction evidence="13">
        <text>sn-glycerol 3-phosphate + NAD(+) = dihydroxyacetone phosphate + NADH + H(+)</text>
        <dbReference type="Rhea" id="RHEA:11092"/>
        <dbReference type="ChEBI" id="CHEBI:15378"/>
        <dbReference type="ChEBI" id="CHEBI:57540"/>
        <dbReference type="ChEBI" id="CHEBI:57597"/>
        <dbReference type="ChEBI" id="CHEBI:57642"/>
        <dbReference type="ChEBI" id="CHEBI:57945"/>
        <dbReference type="EC" id="1.1.1.94"/>
    </reaction>
</comment>
<dbReference type="InterPro" id="IPR008927">
    <property type="entry name" value="6-PGluconate_DH-like_C_sf"/>
</dbReference>
<evidence type="ECO:0000256" key="14">
    <source>
        <dbReference type="PIRSR" id="PIRSR000114-1"/>
    </source>
</evidence>
<dbReference type="Pfam" id="PF07479">
    <property type="entry name" value="NAD_Gly3P_dh_C"/>
    <property type="match status" value="1"/>
</dbReference>
<feature type="binding site" evidence="13">
    <location>
        <position position="254"/>
    </location>
    <ligand>
        <name>sn-glycerol 3-phosphate</name>
        <dbReference type="ChEBI" id="CHEBI:57597"/>
    </ligand>
</feature>
<dbReference type="PANTHER" id="PTHR11728:SF1">
    <property type="entry name" value="GLYCEROL-3-PHOSPHATE DEHYDROGENASE [NAD(+)] 2, CHLOROPLASTIC"/>
    <property type="match status" value="1"/>
</dbReference>
<dbReference type="NCBIfam" id="NF000942">
    <property type="entry name" value="PRK00094.1-4"/>
    <property type="match status" value="1"/>
</dbReference>
<feature type="binding site" evidence="13">
    <location>
        <position position="50"/>
    </location>
    <ligand>
        <name>NADPH</name>
        <dbReference type="ChEBI" id="CHEBI:57783"/>
    </ligand>
</feature>
<evidence type="ECO:0000256" key="2">
    <source>
        <dbReference type="ARBA" id="ARBA00022516"/>
    </source>
</evidence>
<feature type="binding site" evidence="13">
    <location>
        <position position="33"/>
    </location>
    <ligand>
        <name>NADPH</name>
        <dbReference type="ChEBI" id="CHEBI:57783"/>
    </ligand>
</feature>
<dbReference type="PIRSF" id="PIRSF000114">
    <property type="entry name" value="Glycerol-3-P_dh"/>
    <property type="match status" value="1"/>
</dbReference>
<feature type="domain" description="Glycerol-3-phosphate dehydrogenase NAD-dependent C-terminal" evidence="19">
    <location>
        <begin position="178"/>
        <end position="321"/>
    </location>
</feature>
<dbReference type="UniPathway" id="UPA00940"/>
<comment type="catalytic activity">
    <reaction evidence="9">
        <text>sn-glycerol 3-phosphate + NADP(+) = dihydroxyacetone phosphate + NADPH + H(+)</text>
        <dbReference type="Rhea" id="RHEA:11096"/>
        <dbReference type="ChEBI" id="CHEBI:15378"/>
        <dbReference type="ChEBI" id="CHEBI:57597"/>
        <dbReference type="ChEBI" id="CHEBI:57642"/>
        <dbReference type="ChEBI" id="CHEBI:57783"/>
        <dbReference type="ChEBI" id="CHEBI:58349"/>
        <dbReference type="EC" id="1.1.1.94"/>
    </reaction>
    <physiologicalReaction direction="right-to-left" evidence="9">
        <dbReference type="Rhea" id="RHEA:11098"/>
    </physiologicalReaction>
</comment>
<feature type="binding site" evidence="13">
    <location>
        <position position="279"/>
    </location>
    <ligand>
        <name>NADPH</name>
        <dbReference type="ChEBI" id="CHEBI:57783"/>
    </ligand>
</feature>
<evidence type="ECO:0000259" key="19">
    <source>
        <dbReference type="Pfam" id="PF07479"/>
    </source>
</evidence>
<dbReference type="GO" id="GO:0051287">
    <property type="term" value="F:NAD binding"/>
    <property type="evidence" value="ECO:0007669"/>
    <property type="project" value="InterPro"/>
</dbReference>
<dbReference type="InterPro" id="IPR036291">
    <property type="entry name" value="NAD(P)-bd_dom_sf"/>
</dbReference>
<dbReference type="Pfam" id="PF01210">
    <property type="entry name" value="NAD_Gly3P_dh_N"/>
    <property type="match status" value="1"/>
</dbReference>
<comment type="subcellular location">
    <subcellularLocation>
        <location evidence="13">Cytoplasm</location>
    </subcellularLocation>
</comment>
<dbReference type="NCBIfam" id="NF000941">
    <property type="entry name" value="PRK00094.1-3"/>
    <property type="match status" value="1"/>
</dbReference>
<evidence type="ECO:0000256" key="16">
    <source>
        <dbReference type="PIRSR" id="PIRSR000114-3"/>
    </source>
</evidence>
<keyword evidence="7 13" id="KW-0594">Phospholipid biosynthesis</keyword>
<evidence type="ECO:0000313" key="20">
    <source>
        <dbReference type="EMBL" id="SFL06506.1"/>
    </source>
</evidence>
<dbReference type="InterPro" id="IPR013328">
    <property type="entry name" value="6PGD_dom2"/>
</dbReference>
<evidence type="ECO:0000256" key="11">
    <source>
        <dbReference type="ARBA" id="ARBA00069372"/>
    </source>
</evidence>
<feature type="binding site" evidence="13">
    <location>
        <position position="252"/>
    </location>
    <ligand>
        <name>sn-glycerol 3-phosphate</name>
        <dbReference type="ChEBI" id="CHEBI:57597"/>
    </ligand>
</feature>
<feature type="binding site" evidence="13">
    <location>
        <position position="107"/>
    </location>
    <ligand>
        <name>NADPH</name>
        <dbReference type="ChEBI" id="CHEBI:57783"/>
    </ligand>
</feature>
<feature type="binding site" evidence="13">
    <location>
        <position position="253"/>
    </location>
    <ligand>
        <name>sn-glycerol 3-phosphate</name>
        <dbReference type="ChEBI" id="CHEBI:57597"/>
    </ligand>
</feature>
<dbReference type="PROSITE" id="PS00957">
    <property type="entry name" value="NAD_G3PDH"/>
    <property type="match status" value="1"/>
</dbReference>
<dbReference type="InterPro" id="IPR006168">
    <property type="entry name" value="G3P_DH_NAD-dep"/>
</dbReference>
<evidence type="ECO:0000256" key="10">
    <source>
        <dbReference type="ARBA" id="ARBA00066687"/>
    </source>
</evidence>
<feature type="binding site" evidence="16">
    <location>
        <position position="138"/>
    </location>
    <ligand>
        <name>NAD(+)</name>
        <dbReference type="ChEBI" id="CHEBI:57540"/>
    </ligand>
</feature>
<dbReference type="InterPro" id="IPR011128">
    <property type="entry name" value="G3P_DH_NAD-dep_N"/>
</dbReference>
<dbReference type="FunFam" id="3.40.50.720:FF:000019">
    <property type="entry name" value="Glycerol-3-phosphate dehydrogenase [NAD(P)+]"/>
    <property type="match status" value="1"/>
</dbReference>
<keyword evidence="2 13" id="KW-0444">Lipid biosynthesis</keyword>
<comment type="function">
    <text evidence="13">Catalyzes the reduction of the glycolytic intermediate dihydroxyacetone phosphate (DHAP) to sn-glycerol 3-phosphate (G3P), the key precursor for phospholipid synthesis.</text>
</comment>
<dbReference type="AlphaFoldDB" id="A0A1I4EPV5"/>
<evidence type="ECO:0000256" key="9">
    <source>
        <dbReference type="ARBA" id="ARBA00052716"/>
    </source>
</evidence>
<organism evidence="20 21">
    <name type="scientific">Halanaerobium salsuginis</name>
    <dbReference type="NCBI Taxonomy" id="29563"/>
    <lineage>
        <taxon>Bacteria</taxon>
        <taxon>Bacillati</taxon>
        <taxon>Bacillota</taxon>
        <taxon>Clostridia</taxon>
        <taxon>Halanaerobiales</taxon>
        <taxon>Halanaerobiaceae</taxon>
        <taxon>Halanaerobium</taxon>
    </lineage>
</organism>
<feature type="binding site" evidence="13">
    <location>
        <position position="189"/>
    </location>
    <ligand>
        <name>sn-glycerol 3-phosphate</name>
        <dbReference type="ChEBI" id="CHEBI:57597"/>
    </ligand>
</feature>
<keyword evidence="21" id="KW-1185">Reference proteome</keyword>
<dbReference type="InterPro" id="IPR006109">
    <property type="entry name" value="G3P_DH_NAD-dep_C"/>
</dbReference>
<dbReference type="PRINTS" id="PR00077">
    <property type="entry name" value="GPDHDRGNASE"/>
</dbReference>
<evidence type="ECO:0000256" key="6">
    <source>
        <dbReference type="ARBA" id="ARBA00023098"/>
    </source>
</evidence>
<reference evidence="20 21" key="1">
    <citation type="submission" date="2016-10" db="EMBL/GenBank/DDBJ databases">
        <authorList>
            <person name="de Groot N.N."/>
        </authorList>
    </citation>
    <scope>NUCLEOTIDE SEQUENCE [LARGE SCALE GENOMIC DNA]</scope>
    <source>
        <strain evidence="20 21">ATCC 51327</strain>
    </source>
</reference>
<evidence type="ECO:0000256" key="13">
    <source>
        <dbReference type="HAMAP-Rule" id="MF_00394"/>
    </source>
</evidence>
<dbReference type="Gene3D" id="1.10.1040.10">
    <property type="entry name" value="N-(1-d-carboxylethyl)-l-norvaline Dehydrogenase, domain 2"/>
    <property type="match status" value="1"/>
</dbReference>
<keyword evidence="4 13" id="KW-0560">Oxidoreductase</keyword>
<dbReference type="Gene3D" id="3.40.50.720">
    <property type="entry name" value="NAD(P)-binding Rossmann-like Domain"/>
    <property type="match status" value="1"/>
</dbReference>
<evidence type="ECO:0000256" key="7">
    <source>
        <dbReference type="ARBA" id="ARBA00023209"/>
    </source>
</evidence>
<dbReference type="GO" id="GO:0141152">
    <property type="term" value="F:glycerol-3-phosphate dehydrogenase (NAD+) activity"/>
    <property type="evidence" value="ECO:0007669"/>
    <property type="project" value="RHEA"/>
</dbReference>
<dbReference type="GO" id="GO:0046167">
    <property type="term" value="P:glycerol-3-phosphate biosynthetic process"/>
    <property type="evidence" value="ECO:0007669"/>
    <property type="project" value="UniProtKB-UniRule"/>
</dbReference>
<dbReference type="FunFam" id="1.10.1040.10:FF:000001">
    <property type="entry name" value="Glycerol-3-phosphate dehydrogenase [NAD(P)+]"/>
    <property type="match status" value="1"/>
</dbReference>
<dbReference type="Proteomes" id="UP000199006">
    <property type="component" value="Unassembled WGS sequence"/>
</dbReference>
<feature type="binding site" evidence="13">
    <location>
        <position position="12"/>
    </location>
    <ligand>
        <name>NADPH</name>
        <dbReference type="ChEBI" id="CHEBI:57783"/>
    </ligand>
</feature>
<dbReference type="STRING" id="29563.SAMN02983006_00036"/>
<feature type="binding site" evidence="15">
    <location>
        <begin position="253"/>
        <end position="254"/>
    </location>
    <ligand>
        <name>substrate</name>
    </ligand>
</feature>
<evidence type="ECO:0000256" key="3">
    <source>
        <dbReference type="ARBA" id="ARBA00022857"/>
    </source>
</evidence>
<dbReference type="GO" id="GO:0141153">
    <property type="term" value="F:glycerol-3-phosphate dehydrogenase (NADP+) activity"/>
    <property type="evidence" value="ECO:0007669"/>
    <property type="project" value="RHEA"/>
</dbReference>
<feature type="binding site" evidence="15">
    <location>
        <position position="107"/>
    </location>
    <ligand>
        <name>substrate</name>
    </ligand>
</feature>
<keyword evidence="13" id="KW-0547">Nucleotide-binding</keyword>
<dbReference type="GO" id="GO:0046168">
    <property type="term" value="P:glycerol-3-phosphate catabolic process"/>
    <property type="evidence" value="ECO:0007669"/>
    <property type="project" value="InterPro"/>
</dbReference>
<name>A0A1I4EPV5_9FIRM</name>
<keyword evidence="5 13" id="KW-0520">NAD</keyword>
<dbReference type="SUPFAM" id="SSF48179">
    <property type="entry name" value="6-phosphogluconate dehydrogenase C-terminal domain-like"/>
    <property type="match status" value="1"/>
</dbReference>
<protein>
    <recommendedName>
        <fullName evidence="11 13">Glycerol-3-phosphate dehydrogenase [NAD(P)+]</fullName>
        <ecNumber evidence="10 13">1.1.1.94</ecNumber>
    </recommendedName>
    <alternativeName>
        <fullName evidence="13">NAD(P)(+)-dependent glycerol-3-phosphate dehydrogenase</fullName>
    </alternativeName>
    <alternativeName>
        <fullName evidence="12 13">NAD(P)H-dependent dihydroxyacetone-phosphate reductase</fullName>
    </alternativeName>
</protein>
<feature type="active site" description="Proton acceptor" evidence="13 14">
    <location>
        <position position="189"/>
    </location>
</feature>
<evidence type="ECO:0000256" key="8">
    <source>
        <dbReference type="ARBA" id="ARBA00023264"/>
    </source>
</evidence>
<dbReference type="GO" id="GO:0008654">
    <property type="term" value="P:phospholipid biosynthetic process"/>
    <property type="evidence" value="ECO:0007669"/>
    <property type="project" value="UniProtKB-KW"/>
</dbReference>
<dbReference type="RefSeq" id="WP_089857834.1">
    <property type="nucleotide sequence ID" value="NZ_FOTI01000001.1"/>
</dbReference>
<keyword evidence="13" id="KW-0963">Cytoplasm</keyword>
<evidence type="ECO:0000256" key="15">
    <source>
        <dbReference type="PIRSR" id="PIRSR000114-2"/>
    </source>
</evidence>
<dbReference type="GO" id="GO:0006650">
    <property type="term" value="P:glycerophospholipid metabolic process"/>
    <property type="evidence" value="ECO:0007669"/>
    <property type="project" value="UniProtKB-UniRule"/>
</dbReference>
<keyword evidence="6 13" id="KW-0443">Lipid metabolism</keyword>
<feature type="binding site" evidence="13">
    <location>
        <position position="277"/>
    </location>
    <ligand>
        <name>NADPH</name>
        <dbReference type="ChEBI" id="CHEBI:57783"/>
    </ligand>
</feature>
<evidence type="ECO:0000256" key="1">
    <source>
        <dbReference type="ARBA" id="ARBA00011009"/>
    </source>
</evidence>
<feature type="binding site" evidence="13">
    <location>
        <position position="242"/>
    </location>
    <ligand>
        <name>sn-glycerol 3-phosphate</name>
        <dbReference type="ChEBI" id="CHEBI:57597"/>
    </ligand>
</feature>
<accession>A0A1I4EPV5</accession>
<dbReference type="PANTHER" id="PTHR11728">
    <property type="entry name" value="GLYCEROL-3-PHOSPHATE DEHYDROGENASE"/>
    <property type="match status" value="1"/>
</dbReference>
<dbReference type="EC" id="1.1.1.94" evidence="10 13"/>
<keyword evidence="8 13" id="KW-1208">Phospholipid metabolism</keyword>
<dbReference type="OrthoDB" id="9812273at2"/>
<comment type="caution">
    <text evidence="13">Lacks conserved residue(s) required for the propagation of feature annotation.</text>
</comment>
<feature type="binding site" evidence="16">
    <location>
        <position position="253"/>
    </location>
    <ligand>
        <name>NAD(+)</name>
        <dbReference type="ChEBI" id="CHEBI:57540"/>
    </ligand>
</feature>
<dbReference type="NCBIfam" id="NF000940">
    <property type="entry name" value="PRK00094.1-2"/>
    <property type="match status" value="1"/>
</dbReference>
<feature type="binding site" evidence="13">
    <location>
        <position position="136"/>
    </location>
    <ligand>
        <name>sn-glycerol 3-phosphate</name>
        <dbReference type="ChEBI" id="CHEBI:57597"/>
    </ligand>
</feature>
<sequence>MKFKIAVIGAGSWGTALANLLAENGHQVNIYARNQKIAASINNQHLNHKYFPNYILAKNIKAYSDLAETVAEAELIVISVPTQAVAELSNKLNDLLPDETIVVSTAKGISEFDFKTNSQLIAGAGFTNIVALSGPTHAEEVMEKLPTAIVAASQNKSAAEQVQSIFMSKYFRVYTNPDLRGVELGGALKNVIALASGICDGLNFGDNTRAALITRALMEMNRFVEYQGGKIITLAGLAGMGDLVVTCTSMHSRNRRFGIEIGKGKTLEEAKREVKQVVEGVKTCRAIYNWLKDNKINLEMPITEKVYQVLFNGEDPYQAVEELMLRSKKHEMEEIVDNSLWAQE</sequence>
<evidence type="ECO:0000256" key="4">
    <source>
        <dbReference type="ARBA" id="ARBA00023002"/>
    </source>
</evidence>
<evidence type="ECO:0000256" key="5">
    <source>
        <dbReference type="ARBA" id="ARBA00023027"/>
    </source>
</evidence>
<keyword evidence="3 13" id="KW-0521">NADP</keyword>
<proteinExistence type="inferred from homology"/>
<evidence type="ECO:0000313" key="21">
    <source>
        <dbReference type="Proteomes" id="UP000199006"/>
    </source>
</evidence>
<feature type="binding site" evidence="13">
    <location>
        <position position="107"/>
    </location>
    <ligand>
        <name>sn-glycerol 3-phosphate</name>
        <dbReference type="ChEBI" id="CHEBI:57597"/>
    </ligand>
</feature>
<feature type="binding site" evidence="13">
    <location>
        <position position="13"/>
    </location>
    <ligand>
        <name>NADPH</name>
        <dbReference type="ChEBI" id="CHEBI:57783"/>
    </ligand>
</feature>
<dbReference type="GO" id="GO:0005829">
    <property type="term" value="C:cytosol"/>
    <property type="evidence" value="ECO:0007669"/>
    <property type="project" value="TreeGrafter"/>
</dbReference>
<gene>
    <name evidence="13" type="primary">gpsA</name>
    <name evidence="20" type="ORF">SAMN02983006_00036</name>
</gene>